<protein>
    <submittedName>
        <fullName evidence="1">Uncharacterized protein</fullName>
    </submittedName>
</protein>
<proteinExistence type="predicted"/>
<dbReference type="Proteomes" id="UP000011560">
    <property type="component" value="Unassembled WGS sequence"/>
</dbReference>
<sequence>MIEFTLRDLSSGTDWYEVTGGMAPDEIQYTIRTDEQTIQQQDSLTALLGLYLAAEDGSDADVRELAAYELHESDDTVQLGGRVFSEDITIAGDTETLHRAMQPFLSALFERLDEQSTPSQRSEAFAYLSSTFGVDMDAIYTDLV</sequence>
<comment type="caution">
    <text evidence="1">The sequence shown here is derived from an EMBL/GenBank/DDBJ whole genome shotgun (WGS) entry which is preliminary data.</text>
</comment>
<dbReference type="STRING" id="1227490.C479_04152"/>
<dbReference type="EMBL" id="AOIQ01000008">
    <property type="protein sequence ID" value="ELZ12557.1"/>
    <property type="molecule type" value="Genomic_DNA"/>
</dbReference>
<dbReference type="OrthoDB" id="373445at2157"/>
<evidence type="ECO:0000313" key="1">
    <source>
        <dbReference type="EMBL" id="ELZ12557.1"/>
    </source>
</evidence>
<name>M0BR32_9EURY</name>
<accession>M0BR32</accession>
<organism evidence="1 2">
    <name type="scientific">Halovivax asiaticus JCM 14624</name>
    <dbReference type="NCBI Taxonomy" id="1227490"/>
    <lineage>
        <taxon>Archaea</taxon>
        <taxon>Methanobacteriati</taxon>
        <taxon>Methanobacteriota</taxon>
        <taxon>Stenosarchaea group</taxon>
        <taxon>Halobacteria</taxon>
        <taxon>Halobacteriales</taxon>
        <taxon>Natrialbaceae</taxon>
        <taxon>Halovivax</taxon>
    </lineage>
</organism>
<keyword evidence="2" id="KW-1185">Reference proteome</keyword>
<reference evidence="1 2" key="1">
    <citation type="journal article" date="2014" name="PLoS Genet.">
        <title>Phylogenetically driven sequencing of extremely halophilic archaea reveals strategies for static and dynamic osmo-response.</title>
        <authorList>
            <person name="Becker E.A."/>
            <person name="Seitzer P.M."/>
            <person name="Tritt A."/>
            <person name="Larsen D."/>
            <person name="Krusor M."/>
            <person name="Yao A.I."/>
            <person name="Wu D."/>
            <person name="Madern D."/>
            <person name="Eisen J.A."/>
            <person name="Darling A.E."/>
            <person name="Facciotti M.T."/>
        </authorList>
    </citation>
    <scope>NUCLEOTIDE SEQUENCE [LARGE SCALE GENOMIC DNA]</scope>
    <source>
        <strain evidence="1 2">JCM 14624</strain>
    </source>
</reference>
<dbReference type="AlphaFoldDB" id="M0BR32"/>
<dbReference type="RefSeq" id="WP_007698279.1">
    <property type="nucleotide sequence ID" value="NZ_AOIQ01000008.1"/>
</dbReference>
<evidence type="ECO:0000313" key="2">
    <source>
        <dbReference type="Proteomes" id="UP000011560"/>
    </source>
</evidence>
<gene>
    <name evidence="1" type="ORF">C479_04152</name>
</gene>